<evidence type="ECO:0000259" key="18">
    <source>
        <dbReference type="PROSITE" id="PS51208"/>
    </source>
</evidence>
<organism evidence="19 20">
    <name type="scientific">Helicobacter pylori NQ4200</name>
    <dbReference type="NCBI Taxonomy" id="992024"/>
    <lineage>
        <taxon>Bacteria</taxon>
        <taxon>Pseudomonadati</taxon>
        <taxon>Campylobacterota</taxon>
        <taxon>Epsilonproteobacteria</taxon>
        <taxon>Campylobacterales</taxon>
        <taxon>Helicobacteraceae</taxon>
        <taxon>Helicobacter</taxon>
    </lineage>
</organism>
<dbReference type="InterPro" id="IPR036709">
    <property type="entry name" value="Autotransporte_beta_dom_sf"/>
</dbReference>
<dbReference type="Gene3D" id="2.40.128.130">
    <property type="entry name" value="Autotransporter beta-domain"/>
    <property type="match status" value="1"/>
</dbReference>
<dbReference type="InterPro" id="IPR003842">
    <property type="entry name" value="Vacuolating_cytotoxin"/>
</dbReference>
<evidence type="ECO:0000256" key="1">
    <source>
        <dbReference type="ARBA" id="ARBA00002940"/>
    </source>
</evidence>
<evidence type="ECO:0000256" key="7">
    <source>
        <dbReference type="ARBA" id="ARBA00022452"/>
    </source>
</evidence>
<keyword evidence="15" id="KW-0998">Cell outer membrane</keyword>
<dbReference type="GO" id="GO:0009986">
    <property type="term" value="C:cell surface"/>
    <property type="evidence" value="ECO:0007669"/>
    <property type="project" value="UniProtKB-SubCell"/>
</dbReference>
<evidence type="ECO:0000256" key="17">
    <source>
        <dbReference type="SAM" id="SignalP"/>
    </source>
</evidence>
<keyword evidence="13" id="KW-0843">Virulence</keyword>
<keyword evidence="10" id="KW-0812">Transmembrane</keyword>
<name>I9Z1C2_HELPX</name>
<dbReference type="Pfam" id="PF02691">
    <property type="entry name" value="VacA"/>
    <property type="match status" value="1"/>
</dbReference>
<accession>I9Z1C2</accession>
<feature type="signal peptide" evidence="17">
    <location>
        <begin position="1"/>
        <end position="33"/>
    </location>
</feature>
<feature type="compositionally biased region" description="Polar residues" evidence="16">
    <location>
        <begin position="368"/>
        <end position="379"/>
    </location>
</feature>
<dbReference type="GO" id="GO:0005576">
    <property type="term" value="C:extracellular region"/>
    <property type="evidence" value="ECO:0007669"/>
    <property type="project" value="UniProtKB-SubCell"/>
</dbReference>
<keyword evidence="12" id="KW-0574">Periplasm</keyword>
<dbReference type="GO" id="GO:0009279">
    <property type="term" value="C:cell outer membrane"/>
    <property type="evidence" value="ECO:0007669"/>
    <property type="project" value="UniProtKB-SubCell"/>
</dbReference>
<dbReference type="PROSITE" id="PS51208">
    <property type="entry name" value="AUTOTRANSPORTER"/>
    <property type="match status" value="1"/>
</dbReference>
<dbReference type="PATRIC" id="fig|992024.3.peg.933"/>
<keyword evidence="9" id="KW-0800">Toxin</keyword>
<evidence type="ECO:0000256" key="12">
    <source>
        <dbReference type="ARBA" id="ARBA00022764"/>
    </source>
</evidence>
<evidence type="ECO:0000256" key="8">
    <source>
        <dbReference type="ARBA" id="ARBA00022525"/>
    </source>
</evidence>
<evidence type="ECO:0000313" key="20">
    <source>
        <dbReference type="Proteomes" id="UP000003358"/>
    </source>
</evidence>
<evidence type="ECO:0000256" key="3">
    <source>
        <dbReference type="ARBA" id="ARBA00004418"/>
    </source>
</evidence>
<dbReference type="InterPro" id="IPR005546">
    <property type="entry name" value="Autotransporte_beta"/>
</dbReference>
<dbReference type="RefSeq" id="WP_000405519.1">
    <property type="nucleotide sequence ID" value="NZ_AKNS01000005.1"/>
</dbReference>
<protein>
    <recommendedName>
        <fullName evidence="6">Vacuolating cytotoxin autotransporter</fullName>
    </recommendedName>
</protein>
<dbReference type="GO" id="GO:0090729">
    <property type="term" value="F:toxin activity"/>
    <property type="evidence" value="ECO:0007669"/>
    <property type="project" value="UniProtKB-KW"/>
</dbReference>
<feature type="compositionally biased region" description="Low complexity" evidence="16">
    <location>
        <begin position="354"/>
        <end position="367"/>
    </location>
</feature>
<dbReference type="EMBL" id="AKNS01000005">
    <property type="protein sequence ID" value="EJB29823.1"/>
    <property type="molecule type" value="Genomic_DNA"/>
</dbReference>
<keyword evidence="11 17" id="KW-0732">Signal</keyword>
<dbReference type="Proteomes" id="UP000003358">
    <property type="component" value="Unassembled WGS sequence"/>
</dbReference>
<dbReference type="NCBIfam" id="TIGR01414">
    <property type="entry name" value="autotrans_barl"/>
    <property type="match status" value="1"/>
</dbReference>
<evidence type="ECO:0000256" key="5">
    <source>
        <dbReference type="ARBA" id="ARBA00004613"/>
    </source>
</evidence>
<sequence length="1295" mass="139544">MEIQQTHRKINRPLVSLVLAGALISAIPQQSHAAFFTTVIIPAIVGGIATGTAVGTVSGLLSWGLKQAEEANKTPDKPDKVWRIQAGKGFNEFPNKEYDLYQSLLSSKIDGGWDWGNAARHYWVKGGQQNKLEVDMKDAVGTYKLSGLRNFTGGDLDVNMQKATLRLGQFNGNSFTSYKDSADRTTRVNFNAKNISIDNFVEINNRVGSGAGRKASSTVLTLQASEGITSSKNAEISLYDGATLNLASSSVKLMGNVWMGRLQYVGAYLAPSYSTINTSKVTGEVDFNHLTVGDQNAAQAGIIASNKTHIGTLDLWQSAGLNIIAPPEGGYKDKPNNTPSQSGTKNDKNESAKNNQQNSTQNNSNTQVINPPNSAQKTEIQPTQVIDGPFAGGKNTVVNIDRINTNADGTIRVGGYKASLTTNAAHLHIGKGGVNLSNQASGRSLLVENLTGNITVDGPLRVNNQVGGYALAGSSANFEFKAGTDTKNGTATFNNDISLGRFVNLKVDAHTANFKGIDTGNGGFNTLDFSGVTGKVNINKLITASTNVAVKNFNINELLVKTNGVSVGEYTHFSEDIGSQSRINTVRLETGTRSIYSGGVKFKGGEKLVINDFYYAPWNYFDARNIKNVEITNKLAFGPQGSPWGTSKLMFNNLTLGQNAVMDYSQFSNLTIQGDFINNQGTINYLVRGGQVATLNVGNAAAMMFNNDIDSATGFYKPLIKINSAQDLIKNTEHVLLKAKIIGYGNVSTGTNGISNVNLEEQFKERLALYNNNNRMDTCVVRNTDDIKACGMAIGNQSMVNNPDNYKYLIGKAWKNIGISKTANGSKISVYYLGNSTPTENGGNTTNLPTNTTNNARSANYALVKNAPFAHSATPNLVAINQHDFGTIESVFELANRSKDIDTLYTHSGAQGRDLLQTLLIDSHDAGYARQMIDNTSTGEITKQLNAATTTLNNIASLEHKTSGLQTLSLSNAMILNSRLVNLSRKHTNHINSFAQRLQALKGQRFASLESAAEVLYQFAPKYEKPTNIWANAIGGASLNSGGNASLYGTSAGVDAYLNGEVEAIVGGFGSYGYSSFSNQANSLNSGANNTNFGVYSRLFANQHEFDFEAQGALGSDQSSLNFKSALLQDLNQSYHYLAYSAATRASYGYDFAFFRNALVLKPSVGVSYNHLGSTNFESNSTNKAALKNGASGQHLFNASANVEARYYYGDTSYFYMNAGVLQEFARFGSNNAASLNTFKISAARNPLNTHARVMMGGELQLAKEVFLNLGVVYLHNLISNIGHFASNLGMRYSF</sequence>
<evidence type="ECO:0000256" key="14">
    <source>
        <dbReference type="ARBA" id="ARBA00023136"/>
    </source>
</evidence>
<evidence type="ECO:0000313" key="19">
    <source>
        <dbReference type="EMBL" id="EJB29823.1"/>
    </source>
</evidence>
<evidence type="ECO:0000256" key="9">
    <source>
        <dbReference type="ARBA" id="ARBA00022656"/>
    </source>
</evidence>
<dbReference type="SMART" id="SM00869">
    <property type="entry name" value="Autotransporter"/>
    <property type="match status" value="1"/>
</dbReference>
<evidence type="ECO:0000256" key="16">
    <source>
        <dbReference type="SAM" id="MobiDB-lite"/>
    </source>
</evidence>
<proteinExistence type="predicted"/>
<evidence type="ECO:0000256" key="10">
    <source>
        <dbReference type="ARBA" id="ARBA00022692"/>
    </source>
</evidence>
<comment type="subcellular location">
    <subcellularLocation>
        <location evidence="4">Cell outer membrane</location>
        <topology evidence="4">Multi-pass membrane protein</topology>
    </subcellularLocation>
    <subcellularLocation>
        <location evidence="2">Cell surface</location>
    </subcellularLocation>
    <subcellularLocation>
        <location evidence="3">Periplasm</location>
    </subcellularLocation>
    <subcellularLocation>
        <location evidence="5">Secreted</location>
    </subcellularLocation>
</comment>
<dbReference type="GO" id="GO:0042597">
    <property type="term" value="C:periplasmic space"/>
    <property type="evidence" value="ECO:0007669"/>
    <property type="project" value="UniProtKB-SubCell"/>
</dbReference>
<evidence type="ECO:0000256" key="6">
    <source>
        <dbReference type="ARBA" id="ARBA00017817"/>
    </source>
</evidence>
<feature type="domain" description="Autotransporter" evidence="18">
    <location>
        <begin position="1022"/>
        <end position="1295"/>
    </location>
</feature>
<dbReference type="PRINTS" id="PR01656">
    <property type="entry name" value="VACCYTOTOXIN"/>
</dbReference>
<evidence type="ECO:0000256" key="15">
    <source>
        <dbReference type="ARBA" id="ARBA00023237"/>
    </source>
</evidence>
<feature type="region of interest" description="Disordered" evidence="16">
    <location>
        <begin position="326"/>
        <end position="379"/>
    </location>
</feature>
<dbReference type="SUPFAM" id="SSF103515">
    <property type="entry name" value="Autotransporter"/>
    <property type="match status" value="1"/>
</dbReference>
<feature type="chain" id="PRO_5005351810" description="Vacuolating cytotoxin autotransporter" evidence="17">
    <location>
        <begin position="34"/>
        <end position="1295"/>
    </location>
</feature>
<keyword evidence="7" id="KW-1134">Transmembrane beta strand</keyword>
<dbReference type="InterPro" id="IPR006315">
    <property type="entry name" value="OM_autotransptr_brl_dom"/>
</dbReference>
<keyword evidence="14" id="KW-0472">Membrane</keyword>
<reference evidence="19 20" key="1">
    <citation type="journal article" date="2013" name="Pathog. Dis.">
        <title>Genome sequences of 65 Helicobacter pylori strains isolated from asymptomatic individuals and patients with gastric cancer, peptic ulcer disease, or gastritis.</title>
        <authorList>
            <person name="Blanchard T.G."/>
            <person name="Czinn S.J."/>
            <person name="Correa P."/>
            <person name="Nakazawa T."/>
            <person name="Keelan M."/>
            <person name="Morningstar L."/>
            <person name="Santana-Cruz I."/>
            <person name="Maroo A."/>
            <person name="McCracken C."/>
            <person name="Shefchek K."/>
            <person name="Daugherty S."/>
            <person name="Song Y."/>
            <person name="Fraser C.M."/>
            <person name="Fricke W.F."/>
        </authorList>
    </citation>
    <scope>NUCLEOTIDE SEQUENCE [LARGE SCALE GENOMIC DNA]</scope>
    <source>
        <strain evidence="19 20">NQ4200</strain>
    </source>
</reference>
<comment type="caution">
    <text evidence="19">The sequence shown here is derived from an EMBL/GenBank/DDBJ whole genome shotgun (WGS) entry which is preliminary data.</text>
</comment>
<keyword evidence="8" id="KW-0964">Secreted</keyword>
<gene>
    <name evidence="19" type="primary">vacA</name>
    <name evidence="19" type="ORF">HPNQ4200_0962</name>
</gene>
<evidence type="ECO:0000256" key="2">
    <source>
        <dbReference type="ARBA" id="ARBA00004241"/>
    </source>
</evidence>
<evidence type="ECO:0000256" key="4">
    <source>
        <dbReference type="ARBA" id="ARBA00004571"/>
    </source>
</evidence>
<comment type="function">
    <text evidence="1">Induces vacuolation of eukaryotic cells. Causes ulceration and gastric lesions.</text>
</comment>
<evidence type="ECO:0000256" key="11">
    <source>
        <dbReference type="ARBA" id="ARBA00022729"/>
    </source>
</evidence>
<evidence type="ECO:0000256" key="13">
    <source>
        <dbReference type="ARBA" id="ARBA00023026"/>
    </source>
</evidence>